<dbReference type="EMBL" id="BIMW01000016">
    <property type="protein sequence ID" value="GCE92442.1"/>
    <property type="molecule type" value="Genomic_DNA"/>
</dbReference>
<evidence type="ECO:0000313" key="1">
    <source>
        <dbReference type="EMBL" id="GCE92442.1"/>
    </source>
</evidence>
<proteinExistence type="predicted"/>
<protein>
    <submittedName>
        <fullName evidence="1">Uncharacterized protein</fullName>
    </submittedName>
</protein>
<organism evidence="1 2">
    <name type="scientific">Limnospira platensis NIES-46</name>
    <dbReference type="NCBI Taxonomy" id="1236695"/>
    <lineage>
        <taxon>Bacteria</taxon>
        <taxon>Bacillati</taxon>
        <taxon>Cyanobacteriota</taxon>
        <taxon>Cyanophyceae</taxon>
        <taxon>Oscillatoriophycideae</taxon>
        <taxon>Oscillatoriales</taxon>
        <taxon>Sirenicapillariaceae</taxon>
        <taxon>Limnospira</taxon>
    </lineage>
</organism>
<gene>
    <name evidence="1" type="ORF">NIES46_04820</name>
</gene>
<comment type="caution">
    <text evidence="1">The sequence shown here is derived from an EMBL/GenBank/DDBJ whole genome shotgun (WGS) entry which is preliminary data.</text>
</comment>
<keyword evidence="2" id="KW-1185">Reference proteome</keyword>
<evidence type="ECO:0000313" key="2">
    <source>
        <dbReference type="Proteomes" id="UP000326169"/>
    </source>
</evidence>
<sequence length="137" mass="14446">MDEASGGVSVSRRQGEYCFTAKLKGAVLIGGETSEMGKRDVFGKLHNASGTSAEFSPTGTGKAARIGSEIGGMRVDLSGFKSQADIVSMFEGAIARGVEPGQLVGESKPEVREALFELGLNKRRLAISEKENIPENP</sequence>
<dbReference type="GeneID" id="301681447"/>
<accession>A0A5M3T1N5</accession>
<name>A0A5M3T1N5_LIMPL</name>
<dbReference type="RefSeq" id="WP_014277538.1">
    <property type="nucleotide sequence ID" value="NZ_BIMW01000016.1"/>
</dbReference>
<reference evidence="1 2" key="1">
    <citation type="journal article" date="2019" name="J Genomics">
        <title>The Draft Genome of a Hydrogen-producing Cyanobacterium, Arthrospira platensis NIES-46.</title>
        <authorList>
            <person name="Suzuki S."/>
            <person name="Yamaguchi H."/>
            <person name="Kawachi M."/>
        </authorList>
    </citation>
    <scope>NUCLEOTIDE SEQUENCE [LARGE SCALE GENOMIC DNA]</scope>
    <source>
        <strain evidence="1 2">NIES-46</strain>
    </source>
</reference>
<dbReference type="Proteomes" id="UP000326169">
    <property type="component" value="Unassembled WGS sequence"/>
</dbReference>